<accession>A0A918UI73</accession>
<dbReference type="RefSeq" id="WP_190120924.1">
    <property type="nucleotide sequence ID" value="NZ_BMWG01000001.1"/>
</dbReference>
<reference evidence="3" key="1">
    <citation type="journal article" date="2014" name="Int. J. Syst. Evol. Microbiol.">
        <title>Complete genome sequence of Corynebacterium casei LMG S-19264T (=DSM 44701T), isolated from a smear-ripened cheese.</title>
        <authorList>
            <consortium name="US DOE Joint Genome Institute (JGI-PGF)"/>
            <person name="Walter F."/>
            <person name="Albersmeier A."/>
            <person name="Kalinowski J."/>
            <person name="Ruckert C."/>
        </authorList>
    </citation>
    <scope>NUCLEOTIDE SEQUENCE</scope>
    <source>
        <strain evidence="3">JCM 4988</strain>
    </source>
</reference>
<feature type="domain" description="DUF11" evidence="2">
    <location>
        <begin position="452"/>
        <end position="559"/>
    </location>
</feature>
<dbReference type="GO" id="GO:0005975">
    <property type="term" value="P:carbohydrate metabolic process"/>
    <property type="evidence" value="ECO:0007669"/>
    <property type="project" value="UniProtKB-ARBA"/>
</dbReference>
<evidence type="ECO:0000259" key="2">
    <source>
        <dbReference type="Pfam" id="PF01345"/>
    </source>
</evidence>
<reference evidence="3" key="2">
    <citation type="submission" date="2020-09" db="EMBL/GenBank/DDBJ databases">
        <authorList>
            <person name="Sun Q."/>
            <person name="Ohkuma M."/>
        </authorList>
    </citation>
    <scope>NUCLEOTIDE SEQUENCE</scope>
    <source>
        <strain evidence="3">JCM 4988</strain>
    </source>
</reference>
<dbReference type="PANTHER" id="PTHR34819:SF3">
    <property type="entry name" value="CELL SURFACE PROTEIN"/>
    <property type="match status" value="1"/>
</dbReference>
<dbReference type="InterPro" id="IPR013783">
    <property type="entry name" value="Ig-like_fold"/>
</dbReference>
<proteinExistence type="predicted"/>
<dbReference type="Gene3D" id="2.60.40.10">
    <property type="entry name" value="Immunoglobulins"/>
    <property type="match status" value="3"/>
</dbReference>
<dbReference type="SUPFAM" id="SSF49899">
    <property type="entry name" value="Concanavalin A-like lectins/glucanases"/>
    <property type="match status" value="1"/>
</dbReference>
<dbReference type="Gene3D" id="2.60.120.200">
    <property type="match status" value="1"/>
</dbReference>
<dbReference type="AlphaFoldDB" id="A0A918UI73"/>
<name>A0A918UI73_9ACTN</name>
<gene>
    <name evidence="3" type="ORF">GCM10010387_02410</name>
</gene>
<keyword evidence="4" id="KW-1185">Reference proteome</keyword>
<dbReference type="Pfam" id="PF01345">
    <property type="entry name" value="DUF11"/>
    <property type="match status" value="3"/>
</dbReference>
<feature type="domain" description="DUF11" evidence="2">
    <location>
        <begin position="315"/>
        <end position="436"/>
    </location>
</feature>
<dbReference type="EMBL" id="BMWG01000001">
    <property type="protein sequence ID" value="GGZ13872.1"/>
    <property type="molecule type" value="Genomic_DNA"/>
</dbReference>
<dbReference type="InterPro" id="IPR013320">
    <property type="entry name" value="ConA-like_dom_sf"/>
</dbReference>
<evidence type="ECO:0000313" key="4">
    <source>
        <dbReference type="Proteomes" id="UP000630936"/>
    </source>
</evidence>
<dbReference type="PANTHER" id="PTHR34819">
    <property type="entry name" value="LARGE CYSTEINE-RICH PERIPLASMIC PROTEIN OMCB"/>
    <property type="match status" value="1"/>
</dbReference>
<sequence>MKFTRGSARAGAVGVRRRLALATVCGMLLCLLPQYATALDEDRAARTAHQQQRQQPRALNFPVHEPFDSAVGSLGTAVGSATFQPGGWLRLTSAASSQAGAWEMNDSFSTSLGIVAEFTYATYGGTAFDGRRGDGLAFFLADGTAPNGTGAPGGSLGYACGGGPPNCNRSGVPGAFLGIGVDEFGNFSSVQVGNGGPGSQANRIVLRGGGNGTTGYRYGTAVNGPGGTVETSSRGDYRTVRVTVMPRAGRLLVSLWSDTGPGTPMNQLITDFDVSTIANQPALPSTLKVGFSGGTGGATNIHEIGDLKINVPANLSVTKTGSPATVPAGGGQVTYTVTVSNSDANGVPGAIVRDTVPGLTGVTWSCVASAGSLCRQSSGSGNTIDTLVDLLRNGSATYTITGTAPAQPTTLSNTATVTAPANRSDTNDADNSATATTTVTARADVAALKSGVGTGPITPGQQFDYQLTAQNNGPSDTTNVRIADTLPAGLTFVSSPSGCTATGQNIGCPVYSSLPAGRSISWTIRVRLAPTYTGDGSDLLNTMTVVHDVSDPNTANNISAGAPPPGGVTVPRADLRTAKQTVTTAPVSPGQTFEYTVTVTNDGPSAARQVRIGDPLPTALTFVSSSDSCTATGRNVLCGPVAGLPPGASVSWTFRVRLDAGYSGDGSNLRNTATVGSATEDPNSANNSGTSGPPGGRVTPPTADLVLTKRAD</sequence>
<evidence type="ECO:0000313" key="3">
    <source>
        <dbReference type="EMBL" id="GGZ13872.1"/>
    </source>
</evidence>
<feature type="compositionally biased region" description="Polar residues" evidence="1">
    <location>
        <begin position="665"/>
        <end position="691"/>
    </location>
</feature>
<evidence type="ECO:0000256" key="1">
    <source>
        <dbReference type="SAM" id="MobiDB-lite"/>
    </source>
</evidence>
<dbReference type="InterPro" id="IPR047589">
    <property type="entry name" value="DUF11_rpt"/>
</dbReference>
<dbReference type="NCBIfam" id="TIGR01451">
    <property type="entry name" value="B_ant_repeat"/>
    <property type="match status" value="3"/>
</dbReference>
<dbReference type="InterPro" id="IPR051172">
    <property type="entry name" value="Chlamydia_OmcB"/>
</dbReference>
<protein>
    <recommendedName>
        <fullName evidence="2">DUF11 domain-containing protein</fullName>
    </recommendedName>
</protein>
<organism evidence="3 4">
    <name type="scientific">Streptomyces inusitatus</name>
    <dbReference type="NCBI Taxonomy" id="68221"/>
    <lineage>
        <taxon>Bacteria</taxon>
        <taxon>Bacillati</taxon>
        <taxon>Actinomycetota</taxon>
        <taxon>Actinomycetes</taxon>
        <taxon>Kitasatosporales</taxon>
        <taxon>Streptomycetaceae</taxon>
        <taxon>Streptomyces</taxon>
    </lineage>
</organism>
<feature type="region of interest" description="Disordered" evidence="1">
    <location>
        <begin position="661"/>
        <end position="712"/>
    </location>
</feature>
<dbReference type="Proteomes" id="UP000630936">
    <property type="component" value="Unassembled WGS sequence"/>
</dbReference>
<comment type="caution">
    <text evidence="3">The sequence shown here is derived from an EMBL/GenBank/DDBJ whole genome shotgun (WGS) entry which is preliminary data.</text>
</comment>
<dbReference type="InterPro" id="IPR001434">
    <property type="entry name" value="OmcB-like_DUF11"/>
</dbReference>
<feature type="domain" description="DUF11" evidence="2">
    <location>
        <begin position="579"/>
        <end position="690"/>
    </location>
</feature>